<dbReference type="GO" id="GO:0008080">
    <property type="term" value="F:N-acetyltransferase activity"/>
    <property type="evidence" value="ECO:0007669"/>
    <property type="project" value="InterPro"/>
</dbReference>
<dbReference type="Pfam" id="PF00583">
    <property type="entry name" value="Acetyltransf_1"/>
    <property type="match status" value="1"/>
</dbReference>
<dbReference type="EMBL" id="JAHXZJ010000001">
    <property type="protein sequence ID" value="KAH0568340.1"/>
    <property type="molecule type" value="Genomic_DNA"/>
</dbReference>
<dbReference type="PANTHER" id="PTHR13538">
    <property type="entry name" value="N-ACETYLTRANSFERASE 6"/>
    <property type="match status" value="1"/>
</dbReference>
<dbReference type="InterPro" id="IPR016181">
    <property type="entry name" value="Acyl_CoA_acyltransferase"/>
</dbReference>
<dbReference type="PANTHER" id="PTHR13538:SF4">
    <property type="entry name" value="N-ALPHA-ACETYLTRANSFERASE 80"/>
    <property type="match status" value="1"/>
</dbReference>
<feature type="domain" description="N-acetyltransferase" evidence="1">
    <location>
        <begin position="19"/>
        <end position="164"/>
    </location>
</feature>
<protein>
    <recommendedName>
        <fullName evidence="1">N-acetyltransferase domain-containing protein</fullName>
    </recommendedName>
</protein>
<dbReference type="Gene3D" id="3.40.630.30">
    <property type="match status" value="1"/>
</dbReference>
<dbReference type="PROSITE" id="PS51186">
    <property type="entry name" value="GNAT"/>
    <property type="match status" value="1"/>
</dbReference>
<dbReference type="Proteomes" id="UP000826195">
    <property type="component" value="Unassembled WGS sequence"/>
</dbReference>
<dbReference type="GO" id="GO:0005737">
    <property type="term" value="C:cytoplasm"/>
    <property type="evidence" value="ECO:0007669"/>
    <property type="project" value="TreeGrafter"/>
</dbReference>
<evidence type="ECO:0000259" key="1">
    <source>
        <dbReference type="PROSITE" id="PS51186"/>
    </source>
</evidence>
<sequence>MILGILTRGINNIMEMINMNLYTIIPIHERPDLYMDCCKLINSEWPSSDTRRLRTLRMSCDNFPTCLILIIDNKVIGHCKISLVPKLNGSCFIESVVIDSEYRYRGLGSILLRGTENYVLTKNIKSIYLATKGQEQFYQKNGYYNCEPIDLWDCGAVSKPIDVIRKKYTHKEKCSGPPPPPLPNLFSFKKSKITTSKTYMVKNL</sequence>
<gene>
    <name evidence="2" type="ORF">KQX54_020477</name>
</gene>
<comment type="caution">
    <text evidence="2">The sequence shown here is derived from an EMBL/GenBank/DDBJ whole genome shotgun (WGS) entry which is preliminary data.</text>
</comment>
<keyword evidence="3" id="KW-1185">Reference proteome</keyword>
<dbReference type="InterPro" id="IPR000182">
    <property type="entry name" value="GNAT_dom"/>
</dbReference>
<reference evidence="2 3" key="1">
    <citation type="journal article" date="2021" name="J. Hered.">
        <title>A chromosome-level genome assembly of the parasitoid wasp, Cotesia glomerata (Hymenoptera: Braconidae).</title>
        <authorList>
            <person name="Pinto B.J."/>
            <person name="Weis J.J."/>
            <person name="Gamble T."/>
            <person name="Ode P.J."/>
            <person name="Paul R."/>
            <person name="Zaspel J.M."/>
        </authorList>
    </citation>
    <scope>NUCLEOTIDE SEQUENCE [LARGE SCALE GENOMIC DNA]</scope>
    <source>
        <strain evidence="2">CgM1</strain>
    </source>
</reference>
<dbReference type="SUPFAM" id="SSF55729">
    <property type="entry name" value="Acyl-CoA N-acyltransferases (Nat)"/>
    <property type="match status" value="1"/>
</dbReference>
<dbReference type="GO" id="GO:1905502">
    <property type="term" value="F:acetyl-CoA binding"/>
    <property type="evidence" value="ECO:0007669"/>
    <property type="project" value="TreeGrafter"/>
</dbReference>
<dbReference type="InterPro" id="IPR039840">
    <property type="entry name" value="NAA80"/>
</dbReference>
<dbReference type="AlphaFoldDB" id="A0AAV7J5T3"/>
<accession>A0AAV7J5T3</accession>
<evidence type="ECO:0000313" key="2">
    <source>
        <dbReference type="EMBL" id="KAH0568340.1"/>
    </source>
</evidence>
<dbReference type="CDD" id="cd04301">
    <property type="entry name" value="NAT_SF"/>
    <property type="match status" value="1"/>
</dbReference>
<evidence type="ECO:0000313" key="3">
    <source>
        <dbReference type="Proteomes" id="UP000826195"/>
    </source>
</evidence>
<organism evidence="2 3">
    <name type="scientific">Cotesia glomerata</name>
    <name type="common">Lepidopteran parasitic wasp</name>
    <name type="synonym">Apanteles glomeratus</name>
    <dbReference type="NCBI Taxonomy" id="32391"/>
    <lineage>
        <taxon>Eukaryota</taxon>
        <taxon>Metazoa</taxon>
        <taxon>Ecdysozoa</taxon>
        <taxon>Arthropoda</taxon>
        <taxon>Hexapoda</taxon>
        <taxon>Insecta</taxon>
        <taxon>Pterygota</taxon>
        <taxon>Neoptera</taxon>
        <taxon>Endopterygota</taxon>
        <taxon>Hymenoptera</taxon>
        <taxon>Apocrita</taxon>
        <taxon>Ichneumonoidea</taxon>
        <taxon>Braconidae</taxon>
        <taxon>Microgastrinae</taxon>
        <taxon>Cotesia</taxon>
    </lineage>
</organism>
<proteinExistence type="predicted"/>
<name>A0AAV7J5T3_COTGL</name>